<gene>
    <name evidence="7" type="ORF">F3Y22_tig00110328pilonHSYRG00154</name>
</gene>
<dbReference type="InterPro" id="IPR051871">
    <property type="entry name" value="GMC_Oxidoreductase-Related"/>
</dbReference>
<evidence type="ECO:0000313" key="7">
    <source>
        <dbReference type="EMBL" id="KAE8709692.1"/>
    </source>
</evidence>
<evidence type="ECO:0000256" key="3">
    <source>
        <dbReference type="ARBA" id="ARBA00022827"/>
    </source>
</evidence>
<dbReference type="AlphaFoldDB" id="A0A6A3B345"/>
<comment type="caution">
    <text evidence="7">The sequence shown here is derived from an EMBL/GenBank/DDBJ whole genome shotgun (WGS) entry which is preliminary data.</text>
</comment>
<dbReference type="EMBL" id="VEPZ02000934">
    <property type="protein sequence ID" value="KAE8709692.1"/>
    <property type="molecule type" value="Genomic_DNA"/>
</dbReference>
<dbReference type="Gene3D" id="3.30.410.40">
    <property type="match status" value="1"/>
</dbReference>
<evidence type="ECO:0000256" key="4">
    <source>
        <dbReference type="SAM" id="MobiDB-lite"/>
    </source>
</evidence>
<dbReference type="Gene3D" id="3.50.50.60">
    <property type="entry name" value="FAD/NAD(P)-binding domain"/>
    <property type="match status" value="2"/>
</dbReference>
<dbReference type="SUPFAM" id="SSF51905">
    <property type="entry name" value="FAD/NAD(P)-binding domain"/>
    <property type="match status" value="1"/>
</dbReference>
<name>A0A6A3B345_HIBSY</name>
<feature type="compositionally biased region" description="Polar residues" evidence="4">
    <location>
        <begin position="276"/>
        <end position="290"/>
    </location>
</feature>
<evidence type="ECO:0000259" key="6">
    <source>
        <dbReference type="PROSITE" id="PS00624"/>
    </source>
</evidence>
<keyword evidence="3" id="KW-0274">FAD</keyword>
<sequence length="345" mass="36319">MDRGSWKFVVAFLVAVSALYPYSCPAEKAPNYSFVREATTAPQVSYHAYIVVGGGTAGCSLAATLSEKANVLVIERGGSPYLKPDKTDKVNFLPDFTIPRPIHIHNNSIRRKEYSAIEHTCSVAAPSSMQEGGVRGTSAAVAIGGEGWVAPSRGYTGQQVHDASGVTHKALLTKDPVSEVIVSMGAIGSPQLLMLSGIGPANQLKALGIQVLVDVPMVGQNLDDNAMNGVCVPSPLPVEVFNIAKINIGSTTLQKLQGGVIIQKAGRPLSKGNIELKSTNPKETPNSQGDVQLLQRTRGLETVRSRHGNRLEGRGIIVPFEIPLPGTLDSASSAADGGASHEPQT</sequence>
<dbReference type="PANTHER" id="PTHR45968">
    <property type="entry name" value="OSJNBA0019K04.7 PROTEIN"/>
    <property type="match status" value="1"/>
</dbReference>
<organism evidence="7 8">
    <name type="scientific">Hibiscus syriacus</name>
    <name type="common">Rose of Sharon</name>
    <dbReference type="NCBI Taxonomy" id="106335"/>
    <lineage>
        <taxon>Eukaryota</taxon>
        <taxon>Viridiplantae</taxon>
        <taxon>Streptophyta</taxon>
        <taxon>Embryophyta</taxon>
        <taxon>Tracheophyta</taxon>
        <taxon>Spermatophyta</taxon>
        <taxon>Magnoliopsida</taxon>
        <taxon>eudicotyledons</taxon>
        <taxon>Gunneridae</taxon>
        <taxon>Pentapetalae</taxon>
        <taxon>rosids</taxon>
        <taxon>malvids</taxon>
        <taxon>Malvales</taxon>
        <taxon>Malvaceae</taxon>
        <taxon>Malvoideae</taxon>
        <taxon>Hibiscus</taxon>
    </lineage>
</organism>
<feature type="domain" description="Glucose-methanol-choline oxidoreductase N-terminal" evidence="6">
    <location>
        <begin position="185"/>
        <end position="199"/>
    </location>
</feature>
<dbReference type="InterPro" id="IPR036188">
    <property type="entry name" value="FAD/NAD-bd_sf"/>
</dbReference>
<dbReference type="Proteomes" id="UP000436088">
    <property type="component" value="Unassembled WGS sequence"/>
</dbReference>
<evidence type="ECO:0000313" key="8">
    <source>
        <dbReference type="Proteomes" id="UP000436088"/>
    </source>
</evidence>
<reference evidence="7" key="1">
    <citation type="submission" date="2019-09" db="EMBL/GenBank/DDBJ databases">
        <title>Draft genome information of white flower Hibiscus syriacus.</title>
        <authorList>
            <person name="Kim Y.-M."/>
        </authorList>
    </citation>
    <scope>NUCLEOTIDE SEQUENCE [LARGE SCALE GENOMIC DNA]</scope>
    <source>
        <strain evidence="7">YM2019G1</strain>
    </source>
</reference>
<accession>A0A6A3B345</accession>
<feature type="chain" id="PRO_5025486525" description="Glucose-methanol-choline oxidoreductase N-terminal domain-containing protein" evidence="5">
    <location>
        <begin position="19"/>
        <end position="345"/>
    </location>
</feature>
<dbReference type="GO" id="GO:0050660">
    <property type="term" value="F:flavin adenine dinucleotide binding"/>
    <property type="evidence" value="ECO:0007669"/>
    <property type="project" value="InterPro"/>
</dbReference>
<protein>
    <recommendedName>
        <fullName evidence="6">Glucose-methanol-choline oxidoreductase N-terminal domain-containing protein</fullName>
    </recommendedName>
</protein>
<evidence type="ECO:0000256" key="2">
    <source>
        <dbReference type="ARBA" id="ARBA00022630"/>
    </source>
</evidence>
<feature type="signal peptide" evidence="5">
    <location>
        <begin position="1"/>
        <end position="18"/>
    </location>
</feature>
<feature type="region of interest" description="Disordered" evidence="4">
    <location>
        <begin position="271"/>
        <end position="290"/>
    </location>
</feature>
<dbReference type="InterPro" id="IPR000172">
    <property type="entry name" value="GMC_OxRdtase_N"/>
</dbReference>
<keyword evidence="8" id="KW-1185">Reference proteome</keyword>
<dbReference type="PROSITE" id="PS00624">
    <property type="entry name" value="GMC_OXRED_2"/>
    <property type="match status" value="1"/>
</dbReference>
<dbReference type="PANTHER" id="PTHR45968:SF3">
    <property type="entry name" value="OS04G0573100 PROTEIN"/>
    <property type="match status" value="1"/>
</dbReference>
<dbReference type="GO" id="GO:0016614">
    <property type="term" value="F:oxidoreductase activity, acting on CH-OH group of donors"/>
    <property type="evidence" value="ECO:0007669"/>
    <property type="project" value="InterPro"/>
</dbReference>
<keyword evidence="2" id="KW-0285">Flavoprotein</keyword>
<evidence type="ECO:0000256" key="1">
    <source>
        <dbReference type="ARBA" id="ARBA00001974"/>
    </source>
</evidence>
<comment type="cofactor">
    <cofactor evidence="1">
        <name>FAD</name>
        <dbReference type="ChEBI" id="CHEBI:57692"/>
    </cofactor>
</comment>
<keyword evidence="5" id="KW-0732">Signal</keyword>
<evidence type="ECO:0000256" key="5">
    <source>
        <dbReference type="SAM" id="SignalP"/>
    </source>
</evidence>
<dbReference type="Pfam" id="PF00732">
    <property type="entry name" value="GMC_oxred_N"/>
    <property type="match status" value="1"/>
</dbReference>
<proteinExistence type="predicted"/>